<name>A0A8H9GDU9_9MICO</name>
<evidence type="ECO:0000313" key="2">
    <source>
        <dbReference type="EMBL" id="GGM11894.1"/>
    </source>
</evidence>
<organism evidence="2 3">
    <name type="scientific">Promicromonospora citrea</name>
    <dbReference type="NCBI Taxonomy" id="43677"/>
    <lineage>
        <taxon>Bacteria</taxon>
        <taxon>Bacillati</taxon>
        <taxon>Actinomycetota</taxon>
        <taxon>Actinomycetes</taxon>
        <taxon>Micrococcales</taxon>
        <taxon>Promicromonosporaceae</taxon>
        <taxon>Promicromonospora</taxon>
    </lineage>
</organism>
<protein>
    <recommendedName>
        <fullName evidence="4">Peptidase inhibitor family I36</fullName>
    </recommendedName>
</protein>
<proteinExistence type="predicted"/>
<accession>A0A8H9GDU9</accession>
<evidence type="ECO:0000313" key="3">
    <source>
        <dbReference type="Proteomes" id="UP000655589"/>
    </source>
</evidence>
<sequence>MLVTAALLTSVVPYLSSARPAAAATDTSCSTADESSGRYASTLCWFDFTGYDPAQATSPGGQPMSVALPGGSTLTFDLVASGGSVSGATFPTYSAAYLGNGSYTGVSGRPALYQSGSGTITELERPALLAHRRR</sequence>
<reference evidence="2" key="2">
    <citation type="submission" date="2020-09" db="EMBL/GenBank/DDBJ databases">
        <authorList>
            <person name="Sun Q."/>
            <person name="Ohkuma M."/>
        </authorList>
    </citation>
    <scope>NUCLEOTIDE SEQUENCE</scope>
    <source>
        <strain evidence="2">JCM 3051</strain>
    </source>
</reference>
<keyword evidence="3" id="KW-1185">Reference proteome</keyword>
<feature type="chain" id="PRO_5034790257" description="Peptidase inhibitor family I36" evidence="1">
    <location>
        <begin position="24"/>
        <end position="134"/>
    </location>
</feature>
<dbReference type="Proteomes" id="UP000655589">
    <property type="component" value="Unassembled WGS sequence"/>
</dbReference>
<dbReference type="AlphaFoldDB" id="A0A8H9GDU9"/>
<dbReference type="EMBL" id="BMPT01000001">
    <property type="protein sequence ID" value="GGM11894.1"/>
    <property type="molecule type" value="Genomic_DNA"/>
</dbReference>
<gene>
    <name evidence="2" type="ORF">GCM10010102_04560</name>
</gene>
<evidence type="ECO:0000256" key="1">
    <source>
        <dbReference type="SAM" id="SignalP"/>
    </source>
</evidence>
<feature type="signal peptide" evidence="1">
    <location>
        <begin position="1"/>
        <end position="23"/>
    </location>
</feature>
<comment type="caution">
    <text evidence="2">The sequence shown here is derived from an EMBL/GenBank/DDBJ whole genome shotgun (WGS) entry which is preliminary data.</text>
</comment>
<evidence type="ECO:0008006" key="4">
    <source>
        <dbReference type="Google" id="ProtNLM"/>
    </source>
</evidence>
<keyword evidence="1" id="KW-0732">Signal</keyword>
<reference evidence="2" key="1">
    <citation type="journal article" date="2014" name="Int. J. Syst. Evol. Microbiol.">
        <title>Complete genome sequence of Corynebacterium casei LMG S-19264T (=DSM 44701T), isolated from a smear-ripened cheese.</title>
        <authorList>
            <consortium name="US DOE Joint Genome Institute (JGI-PGF)"/>
            <person name="Walter F."/>
            <person name="Albersmeier A."/>
            <person name="Kalinowski J."/>
            <person name="Ruckert C."/>
        </authorList>
    </citation>
    <scope>NUCLEOTIDE SEQUENCE</scope>
    <source>
        <strain evidence="2">JCM 3051</strain>
    </source>
</reference>